<evidence type="ECO:0000313" key="3">
    <source>
        <dbReference type="RefSeq" id="XP_052750096.1"/>
    </source>
</evidence>
<dbReference type="InterPro" id="IPR006616">
    <property type="entry name" value="DM9_repeat"/>
</dbReference>
<proteinExistence type="predicted"/>
<dbReference type="PANTHER" id="PTHR31649">
    <property type="entry name" value="AGAP009604-PA"/>
    <property type="match status" value="1"/>
</dbReference>
<dbReference type="GeneID" id="128200510"/>
<gene>
    <name evidence="2 3" type="primary">LOC128200510</name>
</gene>
<dbReference type="RefSeq" id="XP_052750095.1">
    <property type="nucleotide sequence ID" value="XM_052894135.1"/>
</dbReference>
<name>A0ABM3MFB1_GALME</name>
<sequence length="149" mass="16175">MAFEWIQATPCDAPELSDRAVVAGYEGYDCSPLWVIRAWHAEDLIPGKLAVAHGAAYVPWGGLENAVQCIEVLCARPEDVQWLECSCGTVPPNAIEGGRTSSGEVLYIGRASQQGSLTPGKVQPSHQSMYMSFDGKEIPHHVYEVLCTV</sequence>
<protein>
    <submittedName>
        <fullName evidence="2 3">Uncharacterized protein LOC128200510</fullName>
    </submittedName>
</protein>
<dbReference type="SMART" id="SM00696">
    <property type="entry name" value="DM9"/>
    <property type="match status" value="2"/>
</dbReference>
<evidence type="ECO:0000313" key="2">
    <source>
        <dbReference type="RefSeq" id="XP_052750095.1"/>
    </source>
</evidence>
<dbReference type="PANTHER" id="PTHR31649:SF1">
    <property type="entry name" value="FARNESOIC ACID O-METHYL TRANSFERASE DOMAIN-CONTAINING PROTEIN"/>
    <property type="match status" value="1"/>
</dbReference>
<accession>A0ABM3MFB1</accession>
<reference evidence="2 3" key="1">
    <citation type="submission" date="2025-05" db="UniProtKB">
        <authorList>
            <consortium name="RefSeq"/>
        </authorList>
    </citation>
    <scope>IDENTIFICATION</scope>
    <source>
        <tissue evidence="2 3">Whole larvae</tissue>
    </source>
</reference>
<evidence type="ECO:0000313" key="1">
    <source>
        <dbReference type="Proteomes" id="UP001652740"/>
    </source>
</evidence>
<organism evidence="1 2">
    <name type="scientific">Galleria mellonella</name>
    <name type="common">Greater wax moth</name>
    <dbReference type="NCBI Taxonomy" id="7137"/>
    <lineage>
        <taxon>Eukaryota</taxon>
        <taxon>Metazoa</taxon>
        <taxon>Ecdysozoa</taxon>
        <taxon>Arthropoda</taxon>
        <taxon>Hexapoda</taxon>
        <taxon>Insecta</taxon>
        <taxon>Pterygota</taxon>
        <taxon>Neoptera</taxon>
        <taxon>Endopterygota</taxon>
        <taxon>Lepidoptera</taxon>
        <taxon>Glossata</taxon>
        <taxon>Ditrysia</taxon>
        <taxon>Pyraloidea</taxon>
        <taxon>Pyralidae</taxon>
        <taxon>Galleriinae</taxon>
        <taxon>Galleria</taxon>
    </lineage>
</organism>
<dbReference type="Pfam" id="PF11901">
    <property type="entry name" value="DM9"/>
    <property type="match status" value="1"/>
</dbReference>
<dbReference type="Proteomes" id="UP001652740">
    <property type="component" value="Unplaced"/>
</dbReference>
<keyword evidence="1" id="KW-1185">Reference proteome</keyword>
<dbReference type="RefSeq" id="XP_052750096.1">
    <property type="nucleotide sequence ID" value="XM_052894136.1"/>
</dbReference>